<dbReference type="SMART" id="SM00829">
    <property type="entry name" value="PKS_ER"/>
    <property type="match status" value="1"/>
</dbReference>
<sequence>MSPSKTHTAISSLSLKHFDAVQVPTPTPSEGEVLIKVAYAAMIAFDTYVNDLGYHATFPMTFGFNSSGTIAEVGSGIEDLKVGDRVTAFSFRSSESKGMQEFTLQKRSVTAKIPDSVSLEAAAGVPDNFITAYNSLFNPEYLGLPYPTSFPSPQSPPLANAPILIYGAGSTTGHYAIQLLHSAGYKNILATASPKHHEYLRSLGATHTFDYSSLTLIEDVQSVVTASEGGKLNLVLDCITAQTTMAAISKMVSTEGTVAVLLPLKIGSKVRSDESDEMYLDIPDELNPLPKGTKLAGVRTFLFEQVPYMKDNLMTRILPTLLETKIIQPTKIRLLDESYGSLKDRVEVGLDLLRNNKVSGEKVHCESRVGKTAVSLLVGVCLLASLTRLETSSERPWIHPNS</sequence>
<dbReference type="OrthoDB" id="9992527at2759"/>
<feature type="domain" description="Enoyl reductase (ER)" evidence="1">
    <location>
        <begin position="8"/>
        <end position="374"/>
    </location>
</feature>
<protein>
    <submittedName>
        <fullName evidence="2">GroES-like protein</fullName>
    </submittedName>
</protein>
<keyword evidence="3" id="KW-1185">Reference proteome</keyword>
<dbReference type="GO" id="GO:0016651">
    <property type="term" value="F:oxidoreductase activity, acting on NAD(P)H"/>
    <property type="evidence" value="ECO:0007669"/>
    <property type="project" value="InterPro"/>
</dbReference>
<dbReference type="EMBL" id="ML769484">
    <property type="protein sequence ID" value="KAE9398346.1"/>
    <property type="molecule type" value="Genomic_DNA"/>
</dbReference>
<proteinExistence type="predicted"/>
<dbReference type="Proteomes" id="UP000799118">
    <property type="component" value="Unassembled WGS sequence"/>
</dbReference>
<dbReference type="PANTHER" id="PTHR45348">
    <property type="entry name" value="HYPOTHETICAL OXIDOREDUCTASE (EUROFUNG)"/>
    <property type="match status" value="1"/>
</dbReference>
<dbReference type="InterPro" id="IPR020843">
    <property type="entry name" value="ER"/>
</dbReference>
<dbReference type="InterPro" id="IPR013154">
    <property type="entry name" value="ADH-like_N"/>
</dbReference>
<dbReference type="PANTHER" id="PTHR45348:SF3">
    <property type="entry name" value="ENOYL REDUCTASE (ER) DOMAIN-CONTAINING PROTEIN"/>
    <property type="match status" value="1"/>
</dbReference>
<evidence type="ECO:0000259" key="1">
    <source>
        <dbReference type="SMART" id="SM00829"/>
    </source>
</evidence>
<accession>A0A6A4HJU9</accession>
<dbReference type="InterPro" id="IPR011032">
    <property type="entry name" value="GroES-like_sf"/>
</dbReference>
<gene>
    <name evidence="2" type="ORF">BT96DRAFT_883077</name>
</gene>
<dbReference type="InterPro" id="IPR047122">
    <property type="entry name" value="Trans-enoyl_RdTase-like"/>
</dbReference>
<dbReference type="Pfam" id="PF08240">
    <property type="entry name" value="ADH_N"/>
    <property type="match status" value="1"/>
</dbReference>
<dbReference type="CDD" id="cd08249">
    <property type="entry name" value="enoyl_reductase_like"/>
    <property type="match status" value="1"/>
</dbReference>
<dbReference type="SUPFAM" id="SSF51735">
    <property type="entry name" value="NAD(P)-binding Rossmann-fold domains"/>
    <property type="match status" value="1"/>
</dbReference>
<dbReference type="AlphaFoldDB" id="A0A6A4HJU9"/>
<dbReference type="Pfam" id="PF00107">
    <property type="entry name" value="ADH_zinc_N"/>
    <property type="match status" value="1"/>
</dbReference>
<organism evidence="2 3">
    <name type="scientific">Gymnopus androsaceus JB14</name>
    <dbReference type="NCBI Taxonomy" id="1447944"/>
    <lineage>
        <taxon>Eukaryota</taxon>
        <taxon>Fungi</taxon>
        <taxon>Dikarya</taxon>
        <taxon>Basidiomycota</taxon>
        <taxon>Agaricomycotina</taxon>
        <taxon>Agaricomycetes</taxon>
        <taxon>Agaricomycetidae</taxon>
        <taxon>Agaricales</taxon>
        <taxon>Marasmiineae</taxon>
        <taxon>Omphalotaceae</taxon>
        <taxon>Gymnopus</taxon>
    </lineage>
</organism>
<dbReference type="InterPro" id="IPR013149">
    <property type="entry name" value="ADH-like_C"/>
</dbReference>
<dbReference type="Gene3D" id="3.90.180.10">
    <property type="entry name" value="Medium-chain alcohol dehydrogenases, catalytic domain"/>
    <property type="match status" value="1"/>
</dbReference>
<dbReference type="Gene3D" id="3.40.50.720">
    <property type="entry name" value="NAD(P)-binding Rossmann-like Domain"/>
    <property type="match status" value="1"/>
</dbReference>
<reference evidence="2" key="1">
    <citation type="journal article" date="2019" name="Environ. Microbiol.">
        <title>Fungal ecological strategies reflected in gene transcription - a case study of two litter decomposers.</title>
        <authorList>
            <person name="Barbi F."/>
            <person name="Kohler A."/>
            <person name="Barry K."/>
            <person name="Baskaran P."/>
            <person name="Daum C."/>
            <person name="Fauchery L."/>
            <person name="Ihrmark K."/>
            <person name="Kuo A."/>
            <person name="LaButti K."/>
            <person name="Lipzen A."/>
            <person name="Morin E."/>
            <person name="Grigoriev I.V."/>
            <person name="Henrissat B."/>
            <person name="Lindahl B."/>
            <person name="Martin F."/>
        </authorList>
    </citation>
    <scope>NUCLEOTIDE SEQUENCE</scope>
    <source>
        <strain evidence="2">JB14</strain>
    </source>
</reference>
<evidence type="ECO:0000313" key="3">
    <source>
        <dbReference type="Proteomes" id="UP000799118"/>
    </source>
</evidence>
<evidence type="ECO:0000313" key="2">
    <source>
        <dbReference type="EMBL" id="KAE9398346.1"/>
    </source>
</evidence>
<dbReference type="SUPFAM" id="SSF50129">
    <property type="entry name" value="GroES-like"/>
    <property type="match status" value="1"/>
</dbReference>
<dbReference type="InterPro" id="IPR036291">
    <property type="entry name" value="NAD(P)-bd_dom_sf"/>
</dbReference>
<name>A0A6A4HJU9_9AGAR</name>